<dbReference type="InterPro" id="IPR005225">
    <property type="entry name" value="Small_GTP-bd"/>
</dbReference>
<dbReference type="Gene3D" id="3.40.50.300">
    <property type="entry name" value="P-loop containing nucleotide triphosphate hydrolases"/>
    <property type="match status" value="1"/>
</dbReference>
<evidence type="ECO:0000259" key="1">
    <source>
        <dbReference type="PROSITE" id="PS51709"/>
    </source>
</evidence>
<feature type="domain" description="TrmE-type G" evidence="1">
    <location>
        <begin position="192"/>
        <end position="343"/>
    </location>
</feature>
<evidence type="ECO:0000313" key="2">
    <source>
        <dbReference type="EMBL" id="QDT40436.1"/>
    </source>
</evidence>
<dbReference type="PANTHER" id="PTHR42714:SF2">
    <property type="entry name" value="TRNA MODIFICATION GTPASE GTPBP3, MITOCHONDRIAL"/>
    <property type="match status" value="1"/>
</dbReference>
<protein>
    <submittedName>
        <fullName evidence="2">tRNA modification GTPase MnmE</fullName>
        <ecNumber evidence="2">3.6.-.-</ecNumber>
    </submittedName>
</protein>
<proteinExistence type="predicted"/>
<dbReference type="GO" id="GO:0002098">
    <property type="term" value="P:tRNA wobble uridine modification"/>
    <property type="evidence" value="ECO:0007669"/>
    <property type="project" value="TreeGrafter"/>
</dbReference>
<dbReference type="Pfam" id="PF01926">
    <property type="entry name" value="MMR_HSR1"/>
    <property type="match status" value="1"/>
</dbReference>
<keyword evidence="3" id="KW-1185">Reference proteome</keyword>
<keyword evidence="2" id="KW-0378">Hydrolase</keyword>
<dbReference type="EC" id="3.6.-.-" evidence="2"/>
<organism evidence="2 3">
    <name type="scientific">Gimesia alba</name>
    <dbReference type="NCBI Taxonomy" id="2527973"/>
    <lineage>
        <taxon>Bacteria</taxon>
        <taxon>Pseudomonadati</taxon>
        <taxon>Planctomycetota</taxon>
        <taxon>Planctomycetia</taxon>
        <taxon>Planctomycetales</taxon>
        <taxon>Planctomycetaceae</taxon>
        <taxon>Gimesia</taxon>
    </lineage>
</organism>
<accession>A0A517R964</accession>
<dbReference type="GO" id="GO:0005525">
    <property type="term" value="F:GTP binding"/>
    <property type="evidence" value="ECO:0007669"/>
    <property type="project" value="InterPro"/>
</dbReference>
<gene>
    <name evidence="2" type="primary">mnmE_1</name>
    <name evidence="2" type="ORF">Pan241w_04930</name>
</gene>
<name>A0A517R964_9PLAN</name>
<dbReference type="OrthoDB" id="9805918at2"/>
<dbReference type="InterPro" id="IPR027417">
    <property type="entry name" value="P-loop_NTPase"/>
</dbReference>
<dbReference type="PANTHER" id="PTHR42714">
    <property type="entry name" value="TRNA MODIFICATION GTPASE GTPBP3"/>
    <property type="match status" value="1"/>
</dbReference>
<dbReference type="InterPro" id="IPR006073">
    <property type="entry name" value="GTP-bd"/>
</dbReference>
<dbReference type="SUPFAM" id="SSF52540">
    <property type="entry name" value="P-loop containing nucleoside triphosphate hydrolases"/>
    <property type="match status" value="1"/>
</dbReference>
<dbReference type="NCBIfam" id="TIGR00231">
    <property type="entry name" value="small_GTP"/>
    <property type="match status" value="1"/>
</dbReference>
<dbReference type="AlphaFoldDB" id="A0A517R964"/>
<dbReference type="SUPFAM" id="SSF103025">
    <property type="entry name" value="Folate-binding domain"/>
    <property type="match status" value="1"/>
</dbReference>
<dbReference type="CDD" id="cd04164">
    <property type="entry name" value="trmE"/>
    <property type="match status" value="1"/>
</dbReference>
<dbReference type="PROSITE" id="PS51709">
    <property type="entry name" value="G_TRME"/>
    <property type="match status" value="1"/>
</dbReference>
<dbReference type="Proteomes" id="UP000317171">
    <property type="component" value="Chromosome"/>
</dbReference>
<dbReference type="KEGG" id="gaz:Pan241w_04930"/>
<dbReference type="InterPro" id="IPR027266">
    <property type="entry name" value="TrmE/GcvT-like"/>
</dbReference>
<dbReference type="GO" id="GO:0005829">
    <property type="term" value="C:cytosol"/>
    <property type="evidence" value="ECO:0007669"/>
    <property type="project" value="TreeGrafter"/>
</dbReference>
<dbReference type="GO" id="GO:0016787">
    <property type="term" value="F:hydrolase activity"/>
    <property type="evidence" value="ECO:0007669"/>
    <property type="project" value="UniProtKB-KW"/>
</dbReference>
<evidence type="ECO:0000313" key="3">
    <source>
        <dbReference type="Proteomes" id="UP000317171"/>
    </source>
</evidence>
<dbReference type="InterPro" id="IPR031168">
    <property type="entry name" value="G_TrmE"/>
</dbReference>
<dbReference type="Gene3D" id="3.30.1360.120">
    <property type="entry name" value="Probable tRNA modification gtpase trme, domain 1"/>
    <property type="match status" value="1"/>
</dbReference>
<reference evidence="2 3" key="1">
    <citation type="submission" date="2019-02" db="EMBL/GenBank/DDBJ databases">
        <title>Deep-cultivation of Planctomycetes and their phenomic and genomic characterization uncovers novel biology.</title>
        <authorList>
            <person name="Wiegand S."/>
            <person name="Jogler M."/>
            <person name="Boedeker C."/>
            <person name="Pinto D."/>
            <person name="Vollmers J."/>
            <person name="Rivas-Marin E."/>
            <person name="Kohn T."/>
            <person name="Peeters S.H."/>
            <person name="Heuer A."/>
            <person name="Rast P."/>
            <person name="Oberbeckmann S."/>
            <person name="Bunk B."/>
            <person name="Jeske O."/>
            <person name="Meyerdierks A."/>
            <person name="Storesund J.E."/>
            <person name="Kallscheuer N."/>
            <person name="Luecker S."/>
            <person name="Lage O.M."/>
            <person name="Pohl T."/>
            <person name="Merkel B.J."/>
            <person name="Hornburger P."/>
            <person name="Mueller R.-W."/>
            <person name="Bruemmer F."/>
            <person name="Labrenz M."/>
            <person name="Spormann A.M."/>
            <person name="Op den Camp H."/>
            <person name="Overmann J."/>
            <person name="Amann R."/>
            <person name="Jetten M.S.M."/>
            <person name="Mascher T."/>
            <person name="Medema M.H."/>
            <person name="Devos D.P."/>
            <person name="Kaster A.-K."/>
            <person name="Ovreas L."/>
            <person name="Rohde M."/>
            <person name="Galperin M.Y."/>
            <person name="Jogler C."/>
        </authorList>
    </citation>
    <scope>NUCLEOTIDE SEQUENCE [LARGE SCALE GENOMIC DNA]</scope>
    <source>
        <strain evidence="2 3">Pan241w</strain>
    </source>
</reference>
<dbReference type="EMBL" id="CP036269">
    <property type="protein sequence ID" value="QDT40436.1"/>
    <property type="molecule type" value="Genomic_DNA"/>
</dbReference>
<sequence>MSDRLQPKSQSSCTAALLTPRGRGAVATIRVHGTLPALTHAIDACFSPANRKSLTEQPLNRIVYGLWGQTNNEDLVLCRIEHETVDIHCHGGMAAVERILADLQVQGCTIQSWQELACQTEPALEVELQAALTAATTFRAAEILLRQSQGILRTTFEALIPDETADFDAEFFQSQIQNLLRWEHLGLHLTAPWRVVLAGRPNVGKSSLINAILGYDRSIVYDEAGTTRDVLTATTAIEGWPFQFSDTAGIREQADDLEAAGIQRAEQTLSQADCRVILIDTSQPAHPDDQRLLSQWNDSIVVAHKTDLPQLWDERLPEQAILVSSKTKAGIEALLETLVKRLIPEVPPETTAVPVTKRQIDLLHQATAALTNQDPTAYRSLIHQLLLQESNRETLNDAP</sequence>
<dbReference type="GO" id="GO:0030488">
    <property type="term" value="P:tRNA methylation"/>
    <property type="evidence" value="ECO:0007669"/>
    <property type="project" value="TreeGrafter"/>
</dbReference>
<dbReference type="RefSeq" id="WP_145210375.1">
    <property type="nucleotide sequence ID" value="NZ_CP036269.1"/>
</dbReference>